<comment type="subcellular location">
    <subcellularLocation>
        <location evidence="1">Cell outer membrane</location>
    </subcellularLocation>
</comment>
<evidence type="ECO:0000256" key="2">
    <source>
        <dbReference type="ARBA" id="ARBA00006275"/>
    </source>
</evidence>
<feature type="domain" description="SusD-like N-terminal" evidence="8">
    <location>
        <begin position="77"/>
        <end position="247"/>
    </location>
</feature>
<evidence type="ECO:0000313" key="9">
    <source>
        <dbReference type="EMBL" id="SFF03214.1"/>
    </source>
</evidence>
<dbReference type="Gene3D" id="1.25.40.390">
    <property type="match status" value="1"/>
</dbReference>
<dbReference type="STRING" id="1003.SAMN04488541_101370"/>
<accession>A0A1I2FCL4</accession>
<dbReference type="RefSeq" id="WP_245764024.1">
    <property type="nucleotide sequence ID" value="NZ_FONY01000013.1"/>
</dbReference>
<dbReference type="GO" id="GO:0009279">
    <property type="term" value="C:cell outer membrane"/>
    <property type="evidence" value="ECO:0007669"/>
    <property type="project" value="UniProtKB-SubCell"/>
</dbReference>
<dbReference type="EMBL" id="FONY01000013">
    <property type="protein sequence ID" value="SFF03214.1"/>
    <property type="molecule type" value="Genomic_DNA"/>
</dbReference>
<keyword evidence="3 6" id="KW-0732">Signal</keyword>
<feature type="signal peptide" evidence="6">
    <location>
        <begin position="1"/>
        <end position="23"/>
    </location>
</feature>
<proteinExistence type="inferred from homology"/>
<evidence type="ECO:0000256" key="4">
    <source>
        <dbReference type="ARBA" id="ARBA00023136"/>
    </source>
</evidence>
<evidence type="ECO:0000313" key="10">
    <source>
        <dbReference type="Proteomes" id="UP000199513"/>
    </source>
</evidence>
<evidence type="ECO:0000259" key="7">
    <source>
        <dbReference type="Pfam" id="PF07980"/>
    </source>
</evidence>
<dbReference type="Proteomes" id="UP000199513">
    <property type="component" value="Unassembled WGS sequence"/>
</dbReference>
<keyword evidence="4" id="KW-0472">Membrane</keyword>
<dbReference type="CDD" id="cd08977">
    <property type="entry name" value="SusD"/>
    <property type="match status" value="1"/>
</dbReference>
<evidence type="ECO:0000256" key="3">
    <source>
        <dbReference type="ARBA" id="ARBA00022729"/>
    </source>
</evidence>
<dbReference type="AlphaFoldDB" id="A0A1I2FCL4"/>
<name>A0A1I2FCL4_9BACT</name>
<organism evidence="9 10">
    <name type="scientific">Thermoflexibacter ruber</name>
    <dbReference type="NCBI Taxonomy" id="1003"/>
    <lineage>
        <taxon>Bacteria</taxon>
        <taxon>Pseudomonadati</taxon>
        <taxon>Bacteroidota</taxon>
        <taxon>Cytophagia</taxon>
        <taxon>Cytophagales</taxon>
        <taxon>Thermoflexibacteraceae</taxon>
        <taxon>Thermoflexibacter</taxon>
    </lineage>
</organism>
<evidence type="ECO:0000256" key="5">
    <source>
        <dbReference type="ARBA" id="ARBA00023237"/>
    </source>
</evidence>
<dbReference type="InterPro" id="IPR033985">
    <property type="entry name" value="SusD-like_N"/>
</dbReference>
<evidence type="ECO:0000259" key="8">
    <source>
        <dbReference type="Pfam" id="PF14322"/>
    </source>
</evidence>
<dbReference type="Pfam" id="PF14322">
    <property type="entry name" value="SusD-like_3"/>
    <property type="match status" value="1"/>
</dbReference>
<dbReference type="InterPro" id="IPR011990">
    <property type="entry name" value="TPR-like_helical_dom_sf"/>
</dbReference>
<dbReference type="PROSITE" id="PS51257">
    <property type="entry name" value="PROKAR_LIPOPROTEIN"/>
    <property type="match status" value="1"/>
</dbReference>
<feature type="chain" id="PRO_5011664162" evidence="6">
    <location>
        <begin position="24"/>
        <end position="534"/>
    </location>
</feature>
<dbReference type="InterPro" id="IPR012944">
    <property type="entry name" value="SusD_RagB_dom"/>
</dbReference>
<dbReference type="Pfam" id="PF07980">
    <property type="entry name" value="SusD_RagB"/>
    <property type="match status" value="1"/>
</dbReference>
<dbReference type="SUPFAM" id="SSF48452">
    <property type="entry name" value="TPR-like"/>
    <property type="match status" value="1"/>
</dbReference>
<keyword evidence="5" id="KW-0998">Cell outer membrane</keyword>
<gene>
    <name evidence="9" type="ORF">SAMN04488541_101370</name>
</gene>
<feature type="domain" description="RagB/SusD" evidence="7">
    <location>
        <begin position="373"/>
        <end position="534"/>
    </location>
</feature>
<evidence type="ECO:0000256" key="1">
    <source>
        <dbReference type="ARBA" id="ARBA00004442"/>
    </source>
</evidence>
<evidence type="ECO:0000256" key="6">
    <source>
        <dbReference type="SAM" id="SignalP"/>
    </source>
</evidence>
<reference evidence="9 10" key="1">
    <citation type="submission" date="2016-10" db="EMBL/GenBank/DDBJ databases">
        <authorList>
            <person name="de Groot N.N."/>
        </authorList>
    </citation>
    <scope>NUCLEOTIDE SEQUENCE [LARGE SCALE GENOMIC DNA]</scope>
    <source>
        <strain>GEY</strain>
        <strain evidence="10">DSM 9560</strain>
    </source>
</reference>
<protein>
    <submittedName>
        <fullName evidence="9">Starch-binding associating with outer membrane</fullName>
    </submittedName>
</protein>
<comment type="similarity">
    <text evidence="2">Belongs to the SusD family.</text>
</comment>
<sequence length="534" mass="58170">MKNIKYYLAAILVILLASCEVNDLQPQTALSETTAFETPERIELAVAGVYDGGQSGFYLGGAVRGYPFGAAVHQQGDMRGEDMISTQLFYAITYENTYDPTSPNNGFLWQTLYAMINRANIVIEGIKKTRPSAVLTQEKLNEYEAECRFLRAIGHHFLLIHWSRPFSDNPTAPNGGVPYRTSSVGVVGGASVDEAIAQGRNTVAECYDKIIEDLNFAETNLPATRATNRITRATRAAAIAAKTRVRLHQGRWQDVITEGNKLAPQATAPFSSPIGSHSLTASPMGPFGAGNKNNSESIFSIENNDVDNGGVNGALPTMYGSSASGARGIICISPILWNQSWWLASDLRKSATMVQDDPVTAPGRGGKFTRKYADAVTRTDNSPIFRYAEVLLNLAEALARNSSGVDPKAVALLNAVRNRAVTNTADQFTVSSFATSTDLVRAILQERRIEFIGEGLRWGDIHRLSKDPNFDVGGIPAKANRGISNFAPLYTNNPATTFPMQPAIPYADFRFLWPIPSEEIVNNPTLAKQQNPGW</sequence>
<keyword evidence="10" id="KW-1185">Reference proteome</keyword>